<sequence>MLLTQRPNPNCPQCCGEGFLAYCWGDPEFGECDADPCDCWNSFPQRRVLRLPRLVARRLGWREPVYSTEPPF</sequence>
<keyword evidence="2" id="KW-1185">Reference proteome</keyword>
<dbReference type="Proteomes" id="UP000248039">
    <property type="component" value="Unassembled WGS sequence"/>
</dbReference>
<reference evidence="1 2" key="1">
    <citation type="submission" date="2018-03" db="EMBL/GenBank/DDBJ databases">
        <title>Bioinformatic expansion and discovery of thiopeptide antibiotics.</title>
        <authorList>
            <person name="Schwalen C.J."/>
            <person name="Hudson G.A."/>
            <person name="Mitchell D.A."/>
        </authorList>
    </citation>
    <scope>NUCLEOTIDE SEQUENCE [LARGE SCALE GENOMIC DNA]</scope>
    <source>
        <strain evidence="1 2">ATCC 21389</strain>
    </source>
</reference>
<evidence type="ECO:0000313" key="1">
    <source>
        <dbReference type="EMBL" id="PYC80483.1"/>
    </source>
</evidence>
<dbReference type="EMBL" id="PYBW01000039">
    <property type="protein sequence ID" value="PYC80483.1"/>
    <property type="molecule type" value="Genomic_DNA"/>
</dbReference>
<accession>A0A2V4NLG3</accession>
<protein>
    <submittedName>
        <fullName evidence="1">Uncharacterized protein</fullName>
    </submittedName>
</protein>
<gene>
    <name evidence="1" type="ORF">C7C46_12310</name>
</gene>
<dbReference type="AlphaFoldDB" id="A0A2V4NLG3"/>
<name>A0A2V4NLG3_9ACTN</name>
<comment type="caution">
    <text evidence="1">The sequence shown here is derived from an EMBL/GenBank/DDBJ whole genome shotgun (WGS) entry which is preliminary data.</text>
</comment>
<evidence type="ECO:0000313" key="2">
    <source>
        <dbReference type="Proteomes" id="UP000248039"/>
    </source>
</evidence>
<proteinExistence type="predicted"/>
<organism evidence="1 2">
    <name type="scientific">Streptomyces tateyamensis</name>
    <dbReference type="NCBI Taxonomy" id="565073"/>
    <lineage>
        <taxon>Bacteria</taxon>
        <taxon>Bacillati</taxon>
        <taxon>Actinomycetota</taxon>
        <taxon>Actinomycetes</taxon>
        <taxon>Kitasatosporales</taxon>
        <taxon>Streptomycetaceae</taxon>
        <taxon>Streptomyces</taxon>
    </lineage>
</organism>